<name>A0ABQ8JNA6_DERPT</name>
<reference evidence="1 2" key="1">
    <citation type="journal article" date="2018" name="J. Allergy Clin. Immunol.">
        <title>High-quality assembly of Dermatophagoides pteronyssinus genome and transcriptome reveals a wide range of novel allergens.</title>
        <authorList>
            <person name="Liu X.Y."/>
            <person name="Yang K.Y."/>
            <person name="Wang M.Q."/>
            <person name="Kwok J.S."/>
            <person name="Zeng X."/>
            <person name="Yang Z."/>
            <person name="Xiao X.J."/>
            <person name="Lau C.P."/>
            <person name="Li Y."/>
            <person name="Huang Z.M."/>
            <person name="Ba J.G."/>
            <person name="Yim A.K."/>
            <person name="Ouyang C.Y."/>
            <person name="Ngai S.M."/>
            <person name="Chan T.F."/>
            <person name="Leung E.L."/>
            <person name="Liu L."/>
            <person name="Liu Z.G."/>
            <person name="Tsui S.K."/>
        </authorList>
    </citation>
    <scope>NUCLEOTIDE SEQUENCE [LARGE SCALE GENOMIC DNA]</scope>
    <source>
        <strain evidence="1">Derp</strain>
    </source>
</reference>
<comment type="caution">
    <text evidence="1">The sequence shown here is derived from an EMBL/GenBank/DDBJ whole genome shotgun (WGS) entry which is preliminary data.</text>
</comment>
<gene>
    <name evidence="1" type="ORF">DERP_005515</name>
</gene>
<organism evidence="1 2">
    <name type="scientific">Dermatophagoides pteronyssinus</name>
    <name type="common">European house dust mite</name>
    <dbReference type="NCBI Taxonomy" id="6956"/>
    <lineage>
        <taxon>Eukaryota</taxon>
        <taxon>Metazoa</taxon>
        <taxon>Ecdysozoa</taxon>
        <taxon>Arthropoda</taxon>
        <taxon>Chelicerata</taxon>
        <taxon>Arachnida</taxon>
        <taxon>Acari</taxon>
        <taxon>Acariformes</taxon>
        <taxon>Sarcoptiformes</taxon>
        <taxon>Astigmata</taxon>
        <taxon>Psoroptidia</taxon>
        <taxon>Analgoidea</taxon>
        <taxon>Pyroglyphidae</taxon>
        <taxon>Dermatophagoidinae</taxon>
        <taxon>Dermatophagoides</taxon>
    </lineage>
</organism>
<dbReference type="Proteomes" id="UP000887458">
    <property type="component" value="Unassembled WGS sequence"/>
</dbReference>
<sequence length="86" mass="10236">MDNNCNKVHVKINRCRKTTIRSKSIIESKQNDKNNQYDNDTIDHHSKKLNSISFTRKIIDIQHDDECLIIDRQLTIIIFLRQTIQI</sequence>
<accession>A0ABQ8JNA6</accession>
<protein>
    <submittedName>
        <fullName evidence="1">Uncharacterized protein</fullName>
    </submittedName>
</protein>
<keyword evidence="2" id="KW-1185">Reference proteome</keyword>
<proteinExistence type="predicted"/>
<dbReference type="EMBL" id="NJHN03000031">
    <property type="protein sequence ID" value="KAH9423930.1"/>
    <property type="molecule type" value="Genomic_DNA"/>
</dbReference>
<evidence type="ECO:0000313" key="1">
    <source>
        <dbReference type="EMBL" id="KAH9423930.1"/>
    </source>
</evidence>
<evidence type="ECO:0000313" key="2">
    <source>
        <dbReference type="Proteomes" id="UP000887458"/>
    </source>
</evidence>
<reference evidence="1 2" key="2">
    <citation type="journal article" date="2022" name="Mol. Biol. Evol.">
        <title>Comparative Genomics Reveals Insights into the Divergent Evolution of Astigmatic Mites and Household Pest Adaptations.</title>
        <authorList>
            <person name="Xiong Q."/>
            <person name="Wan A.T."/>
            <person name="Liu X."/>
            <person name="Fung C.S."/>
            <person name="Xiao X."/>
            <person name="Malainual N."/>
            <person name="Hou J."/>
            <person name="Wang L."/>
            <person name="Wang M."/>
            <person name="Yang K.Y."/>
            <person name="Cui Y."/>
            <person name="Leung E.L."/>
            <person name="Nong W."/>
            <person name="Shin S.K."/>
            <person name="Au S.W."/>
            <person name="Jeong K.Y."/>
            <person name="Chew F.T."/>
            <person name="Hui J.H."/>
            <person name="Leung T.F."/>
            <person name="Tungtrongchitr A."/>
            <person name="Zhong N."/>
            <person name="Liu Z."/>
            <person name="Tsui S.K."/>
        </authorList>
    </citation>
    <scope>NUCLEOTIDE SEQUENCE [LARGE SCALE GENOMIC DNA]</scope>
    <source>
        <strain evidence="1">Derp</strain>
    </source>
</reference>